<dbReference type="PANTHER" id="PTHR30041:SF4">
    <property type="entry name" value="ARSENATE REDUCTASE"/>
    <property type="match status" value="1"/>
</dbReference>
<accession>A0A0F9UNU5</accession>
<name>A0A0F9UNU5_9ZZZZ</name>
<dbReference type="SUPFAM" id="SSF52833">
    <property type="entry name" value="Thioredoxin-like"/>
    <property type="match status" value="1"/>
</dbReference>
<organism evidence="2">
    <name type="scientific">marine sediment metagenome</name>
    <dbReference type="NCBI Taxonomy" id="412755"/>
    <lineage>
        <taxon>unclassified sequences</taxon>
        <taxon>metagenomes</taxon>
        <taxon>ecological metagenomes</taxon>
    </lineage>
</organism>
<evidence type="ECO:0000256" key="1">
    <source>
        <dbReference type="ARBA" id="ARBA00023002"/>
    </source>
</evidence>
<protein>
    <recommendedName>
        <fullName evidence="3">Arsenate reductase</fullName>
    </recommendedName>
</protein>
<dbReference type="GO" id="GO:0008794">
    <property type="term" value="F:arsenate reductase (glutaredoxin) activity"/>
    <property type="evidence" value="ECO:0007669"/>
    <property type="project" value="InterPro"/>
</dbReference>
<evidence type="ECO:0008006" key="3">
    <source>
        <dbReference type="Google" id="ProtNLM"/>
    </source>
</evidence>
<comment type="caution">
    <text evidence="2">The sequence shown here is derived from an EMBL/GenBank/DDBJ whole genome shotgun (WGS) entry which is preliminary data.</text>
</comment>
<sequence length="114" mass="13017">MIKIYHNSRCSKSREGLKVLENSGKKFEVVNYLEDIPTKEELRNVISCLNIKPINLVRKSEAVWKEKFKNSSLMDEELIDAMITYPKLIERPIVINGNSAVIGRPASNIDSLLK</sequence>
<gene>
    <name evidence="2" type="ORF">LCGC14_0199540</name>
</gene>
<dbReference type="Gene3D" id="3.40.30.10">
    <property type="entry name" value="Glutaredoxin"/>
    <property type="match status" value="1"/>
</dbReference>
<proteinExistence type="predicted"/>
<keyword evidence="1" id="KW-0560">Oxidoreductase</keyword>
<dbReference type="PROSITE" id="PS51353">
    <property type="entry name" value="ARSC"/>
    <property type="match status" value="1"/>
</dbReference>
<dbReference type="CDD" id="cd03034">
    <property type="entry name" value="ArsC_ArsC"/>
    <property type="match status" value="1"/>
</dbReference>
<dbReference type="InterPro" id="IPR036249">
    <property type="entry name" value="Thioredoxin-like_sf"/>
</dbReference>
<dbReference type="NCBIfam" id="TIGR00014">
    <property type="entry name" value="arsC"/>
    <property type="match status" value="1"/>
</dbReference>
<evidence type="ECO:0000313" key="2">
    <source>
        <dbReference type="EMBL" id="KKN93319.1"/>
    </source>
</evidence>
<dbReference type="InterPro" id="IPR006660">
    <property type="entry name" value="Arsenate_reductase-like"/>
</dbReference>
<dbReference type="AlphaFoldDB" id="A0A0F9UNU5"/>
<dbReference type="Pfam" id="PF03960">
    <property type="entry name" value="ArsC"/>
    <property type="match status" value="1"/>
</dbReference>
<dbReference type="InterPro" id="IPR006659">
    <property type="entry name" value="Arsenate_reductase"/>
</dbReference>
<dbReference type="PANTHER" id="PTHR30041">
    <property type="entry name" value="ARSENATE REDUCTASE"/>
    <property type="match status" value="1"/>
</dbReference>
<dbReference type="EMBL" id="LAZR01000087">
    <property type="protein sequence ID" value="KKN93319.1"/>
    <property type="molecule type" value="Genomic_DNA"/>
</dbReference>
<reference evidence="2" key="1">
    <citation type="journal article" date="2015" name="Nature">
        <title>Complex archaea that bridge the gap between prokaryotes and eukaryotes.</title>
        <authorList>
            <person name="Spang A."/>
            <person name="Saw J.H."/>
            <person name="Jorgensen S.L."/>
            <person name="Zaremba-Niedzwiedzka K."/>
            <person name="Martijn J."/>
            <person name="Lind A.E."/>
            <person name="van Eijk R."/>
            <person name="Schleper C."/>
            <person name="Guy L."/>
            <person name="Ettema T.J."/>
        </authorList>
    </citation>
    <scope>NUCLEOTIDE SEQUENCE</scope>
</reference>